<dbReference type="GO" id="GO:0030686">
    <property type="term" value="C:90S preribosome"/>
    <property type="evidence" value="ECO:0007669"/>
    <property type="project" value="TreeGrafter"/>
</dbReference>
<gene>
    <name evidence="2" type="ORF">PGT21_013518</name>
</gene>
<reference evidence="2 3" key="1">
    <citation type="submission" date="2019-05" db="EMBL/GenBank/DDBJ databases">
        <title>Emergence of the Ug99 lineage of the wheat stem rust pathogen through somatic hybridization.</title>
        <authorList>
            <person name="Li F."/>
            <person name="Upadhyaya N.M."/>
            <person name="Sperschneider J."/>
            <person name="Matny O."/>
            <person name="Nguyen-Phuc H."/>
            <person name="Mago R."/>
            <person name="Raley C."/>
            <person name="Miller M.E."/>
            <person name="Silverstein K.A.T."/>
            <person name="Henningsen E."/>
            <person name="Hirsch C.D."/>
            <person name="Visser B."/>
            <person name="Pretorius Z.A."/>
            <person name="Steffenson B.J."/>
            <person name="Schwessinger B."/>
            <person name="Dodds P.N."/>
            <person name="Figueroa M."/>
        </authorList>
    </citation>
    <scope>NUCLEOTIDE SEQUENCE [LARGE SCALE GENOMIC DNA]</scope>
    <source>
        <strain evidence="2">21-0</strain>
    </source>
</reference>
<evidence type="ECO:0000313" key="3">
    <source>
        <dbReference type="Proteomes" id="UP000324748"/>
    </source>
</evidence>
<name>A0A5B0MEM6_PUCGR</name>
<feature type="compositionally biased region" description="Basic and acidic residues" evidence="1">
    <location>
        <begin position="202"/>
        <end position="212"/>
    </location>
</feature>
<proteinExistence type="predicted"/>
<evidence type="ECO:0000313" key="2">
    <source>
        <dbReference type="EMBL" id="KAA1074613.1"/>
    </source>
</evidence>
<dbReference type="GO" id="GO:0000447">
    <property type="term" value="P:endonucleolytic cleavage in ITS1 to separate SSU-rRNA from 5.8S rRNA and LSU-rRNA from tricistronic rRNA transcript (SSU-rRNA, 5.8S rRNA, LSU-rRNA)"/>
    <property type="evidence" value="ECO:0007669"/>
    <property type="project" value="TreeGrafter"/>
</dbReference>
<feature type="region of interest" description="Disordered" evidence="1">
    <location>
        <begin position="28"/>
        <end position="84"/>
    </location>
</feature>
<accession>A0A5B0MEM6</accession>
<dbReference type="OrthoDB" id="10346851at2759"/>
<dbReference type="EMBL" id="VSWC01000157">
    <property type="protein sequence ID" value="KAA1074613.1"/>
    <property type="molecule type" value="Genomic_DNA"/>
</dbReference>
<dbReference type="Pfam" id="PF05178">
    <property type="entry name" value="Kri1"/>
    <property type="match status" value="1"/>
</dbReference>
<dbReference type="AlphaFoldDB" id="A0A5B0MEM6"/>
<dbReference type="Proteomes" id="UP000324748">
    <property type="component" value="Unassembled WGS sequence"/>
</dbReference>
<feature type="region of interest" description="Disordered" evidence="1">
    <location>
        <begin position="192"/>
        <end position="218"/>
    </location>
</feature>
<sequence length="328" mass="37198">MYALQQQPGYPLFAEATYTLQIFDERGMGAGPTPGLMAHSSQNSPCPSGFPNPTVTTHARDTGPSARRKDDSRKLGRDAVKARKDEEKQQRLTCYFIDVLDCNLDDIDLDSDFDPESHDRRMQQVFDNDFYGKTDPDGKPVWDDDIEIDEILPDTAPVQEEINFEPGGDAYDPLAPGGKKLSKKMKRLAKAEKKRGVVQNMEPEKEEGPDHTEEVDDLEGLSPEERKRKLLEAMDEYHKLDCEDMVCRNRSTTRRRRLRPQIPILITADTKGDLISYKLNDPFGDSPRLDQVHKFDCCPTKTGGLCLSLDISDKKNKDAKSLLTERYK</sequence>
<dbReference type="InterPro" id="IPR018034">
    <property type="entry name" value="Kri1"/>
</dbReference>
<dbReference type="PANTHER" id="PTHR14490:SF5">
    <property type="entry name" value="PROTEIN KRI1 HOMOLOG"/>
    <property type="match status" value="1"/>
</dbReference>
<organism evidence="2 3">
    <name type="scientific">Puccinia graminis f. sp. tritici</name>
    <dbReference type="NCBI Taxonomy" id="56615"/>
    <lineage>
        <taxon>Eukaryota</taxon>
        <taxon>Fungi</taxon>
        <taxon>Dikarya</taxon>
        <taxon>Basidiomycota</taxon>
        <taxon>Pucciniomycotina</taxon>
        <taxon>Pucciniomycetes</taxon>
        <taxon>Pucciniales</taxon>
        <taxon>Pucciniaceae</taxon>
        <taxon>Puccinia</taxon>
    </lineage>
</organism>
<evidence type="ECO:0000256" key="1">
    <source>
        <dbReference type="SAM" id="MobiDB-lite"/>
    </source>
</evidence>
<comment type="caution">
    <text evidence="2">The sequence shown here is derived from an EMBL/GenBank/DDBJ whole genome shotgun (WGS) entry which is preliminary data.</text>
</comment>
<dbReference type="PANTHER" id="PTHR14490">
    <property type="entry name" value="ZINC FINGER, ZZ TYPE"/>
    <property type="match status" value="1"/>
</dbReference>
<protein>
    <submittedName>
        <fullName evidence="2">Uncharacterized protein</fullName>
    </submittedName>
</protein>
<dbReference type="GO" id="GO:0005730">
    <property type="term" value="C:nucleolus"/>
    <property type="evidence" value="ECO:0007669"/>
    <property type="project" value="TreeGrafter"/>
</dbReference>
<feature type="compositionally biased region" description="Polar residues" evidence="1">
    <location>
        <begin position="39"/>
        <end position="57"/>
    </location>
</feature>
<keyword evidence="3" id="KW-1185">Reference proteome</keyword>
<feature type="compositionally biased region" description="Basic and acidic residues" evidence="1">
    <location>
        <begin position="67"/>
        <end position="84"/>
    </location>
</feature>